<proteinExistence type="predicted"/>
<reference evidence="1 2" key="1">
    <citation type="submission" date="2016-12" db="EMBL/GenBank/DDBJ databases">
        <authorList>
            <person name="Song W.-J."/>
            <person name="Kurnit D.M."/>
        </authorList>
    </citation>
    <scope>NUCLEOTIDE SEQUENCE [LARGE SCALE GENOMIC DNA]</scope>
    <source>
        <strain evidence="1 2">DSM 18488</strain>
    </source>
</reference>
<dbReference type="Proteomes" id="UP000184603">
    <property type="component" value="Unassembled WGS sequence"/>
</dbReference>
<protein>
    <submittedName>
        <fullName evidence="1">Uncharacterized protein</fullName>
    </submittedName>
</protein>
<dbReference type="EMBL" id="FRFE01000032">
    <property type="protein sequence ID" value="SHO52218.1"/>
    <property type="molecule type" value="Genomic_DNA"/>
</dbReference>
<accession>A0A1M7YI80</accession>
<name>A0A1M7YI80_9BACT</name>
<keyword evidence="2" id="KW-1185">Reference proteome</keyword>
<gene>
    <name evidence="1" type="ORF">SAMN02745220_04428</name>
</gene>
<dbReference type="AlphaFoldDB" id="A0A1M7YI80"/>
<sequence length="52" mass="5759">MLPAISINQSGLLNLNVCFTKVPVNATFPEHNRQAIVIDSKVQSCETIHRLP</sequence>
<evidence type="ECO:0000313" key="1">
    <source>
        <dbReference type="EMBL" id="SHO52218.1"/>
    </source>
</evidence>
<evidence type="ECO:0000313" key="2">
    <source>
        <dbReference type="Proteomes" id="UP000184603"/>
    </source>
</evidence>
<organism evidence="1 2">
    <name type="scientific">Desulfopila aestuarii DSM 18488</name>
    <dbReference type="NCBI Taxonomy" id="1121416"/>
    <lineage>
        <taxon>Bacteria</taxon>
        <taxon>Pseudomonadati</taxon>
        <taxon>Thermodesulfobacteriota</taxon>
        <taxon>Desulfobulbia</taxon>
        <taxon>Desulfobulbales</taxon>
        <taxon>Desulfocapsaceae</taxon>
        <taxon>Desulfopila</taxon>
    </lineage>
</organism>